<dbReference type="InParanoid" id="A0A263D434"/>
<evidence type="ECO:0000313" key="1">
    <source>
        <dbReference type="EMBL" id="OZM72216.1"/>
    </source>
</evidence>
<dbReference type="OrthoDB" id="3693098at2"/>
<reference evidence="1 2" key="1">
    <citation type="submission" date="2017-07" db="EMBL/GenBank/DDBJ databases">
        <title>Amycolatopsis antarcticus sp. nov., isolated from the surface of an Antarcticus brown macroalga.</title>
        <authorList>
            <person name="Wang J."/>
            <person name="Leiva S."/>
            <person name="Huang J."/>
            <person name="Huang Y."/>
        </authorList>
    </citation>
    <scope>NUCLEOTIDE SEQUENCE [LARGE SCALE GENOMIC DNA]</scope>
    <source>
        <strain evidence="1 2">AU-G6</strain>
    </source>
</reference>
<protein>
    <submittedName>
        <fullName evidence="1">Uncharacterized protein</fullName>
    </submittedName>
</protein>
<dbReference type="AlphaFoldDB" id="A0A263D434"/>
<proteinExistence type="predicted"/>
<gene>
    <name evidence="1" type="ORF">CFN78_17005</name>
</gene>
<evidence type="ECO:0000313" key="2">
    <source>
        <dbReference type="Proteomes" id="UP000242444"/>
    </source>
</evidence>
<comment type="caution">
    <text evidence="1">The sequence shown here is derived from an EMBL/GenBank/DDBJ whole genome shotgun (WGS) entry which is preliminary data.</text>
</comment>
<sequence length="127" mass="13220">MNAQGDEFAAETPRLSALVAAGVEFTPGSDGEGRFTHLVGVREWPAMGQADVVLIFSQTDAVASRGDHDGGVLWECEGTALDVANALLELPTPGTALAPRLARPGPSLVARRRPVMTSGDIPAPECL</sequence>
<organism evidence="1 2">
    <name type="scientific">Amycolatopsis antarctica</name>
    <dbReference type="NCBI Taxonomy" id="1854586"/>
    <lineage>
        <taxon>Bacteria</taxon>
        <taxon>Bacillati</taxon>
        <taxon>Actinomycetota</taxon>
        <taxon>Actinomycetes</taxon>
        <taxon>Pseudonocardiales</taxon>
        <taxon>Pseudonocardiaceae</taxon>
        <taxon>Amycolatopsis</taxon>
    </lineage>
</organism>
<dbReference type="Proteomes" id="UP000242444">
    <property type="component" value="Unassembled WGS sequence"/>
</dbReference>
<dbReference type="EMBL" id="NKYE01000009">
    <property type="protein sequence ID" value="OZM72216.1"/>
    <property type="molecule type" value="Genomic_DNA"/>
</dbReference>
<dbReference type="RefSeq" id="WP_094863786.1">
    <property type="nucleotide sequence ID" value="NZ_NKYE01000009.1"/>
</dbReference>
<keyword evidence="2" id="KW-1185">Reference proteome</keyword>
<accession>A0A263D434</accession>
<name>A0A263D434_9PSEU</name>